<feature type="binding site" evidence="1">
    <location>
        <position position="163"/>
    </location>
    <ligand>
        <name>2-oxoglutarate</name>
        <dbReference type="ChEBI" id="CHEBI:16810"/>
    </ligand>
</feature>
<feature type="binding site" evidence="1">
    <location>
        <position position="232"/>
    </location>
    <ligand>
        <name>2-oxoglutarate</name>
        <dbReference type="ChEBI" id="CHEBI:16810"/>
    </ligand>
</feature>
<organism evidence="4 5">
    <name type="scientific">Shewanella baltica (strain OS155 / ATCC BAA-1091)</name>
    <dbReference type="NCBI Taxonomy" id="325240"/>
    <lineage>
        <taxon>Bacteria</taxon>
        <taxon>Pseudomonadati</taxon>
        <taxon>Pseudomonadota</taxon>
        <taxon>Gammaproteobacteria</taxon>
        <taxon>Alteromonadales</taxon>
        <taxon>Shewanellaceae</taxon>
        <taxon>Shewanella</taxon>
    </lineage>
</organism>
<keyword evidence="4" id="KW-0223">Dioxygenase</keyword>
<dbReference type="SUPFAM" id="SSF51197">
    <property type="entry name" value="Clavaminate synthase-like"/>
    <property type="match status" value="1"/>
</dbReference>
<name>A3D131_SHEB5</name>
<feature type="domain" description="Fe2OG dioxygenase" evidence="3">
    <location>
        <begin position="144"/>
        <end position="241"/>
    </location>
</feature>
<feature type="region of interest" description="Disordered" evidence="2">
    <location>
        <begin position="1"/>
        <end position="25"/>
    </location>
</feature>
<evidence type="ECO:0000313" key="5">
    <source>
        <dbReference type="Proteomes" id="UP000001557"/>
    </source>
</evidence>
<dbReference type="InterPro" id="IPR027450">
    <property type="entry name" value="AlkB-like"/>
</dbReference>
<proteinExistence type="predicted"/>
<evidence type="ECO:0000259" key="3">
    <source>
        <dbReference type="PROSITE" id="PS51471"/>
    </source>
</evidence>
<sequence>MNKQDDAKGNNQRDQSDNQGGGQRVDLFSELELDAAADPDLQLSLSMAEQGSKKAEQLTPPITLVRGYLNAEQQAALMKEAQTYPLSRPEIQVFGQFHAIPRQQVWFGDSGCDYLYSGLFIRALPWPKYAHKLREKLARDYGLASNGVLVNRYADGKDCMGAHSDDEPEIAHGSHIASITLGATRDFVLKHKHSQTKYCISLHSGDLLIMHWPMQNDWLHSLPKRLKIKEPRWNYTFRQLIVNFHG</sequence>
<dbReference type="KEGG" id="sbl:Sbal_0919"/>
<dbReference type="InterPro" id="IPR032852">
    <property type="entry name" value="ALKBH2"/>
</dbReference>
<gene>
    <name evidence="4" type="ordered locus">Sbal_0919</name>
</gene>
<feature type="binding site" evidence="1">
    <location>
        <position position="220"/>
    </location>
    <ligand>
        <name>2-oxoglutarate</name>
        <dbReference type="ChEBI" id="CHEBI:16810"/>
    </ligand>
</feature>
<dbReference type="GO" id="GO:0051747">
    <property type="term" value="F:cytosine C-5 DNA demethylase activity"/>
    <property type="evidence" value="ECO:0007669"/>
    <property type="project" value="TreeGrafter"/>
</dbReference>
<dbReference type="Pfam" id="PF13532">
    <property type="entry name" value="2OG-FeII_Oxy_2"/>
    <property type="match status" value="1"/>
</dbReference>
<feature type="binding site" evidence="1">
    <location>
        <begin position="114"/>
        <end position="116"/>
    </location>
    <ligand>
        <name>substrate</name>
    </ligand>
</feature>
<feature type="binding site" evidence="1">
    <location>
        <position position="166"/>
    </location>
    <ligand>
        <name>substrate</name>
    </ligand>
</feature>
<dbReference type="EC" id="1.14.11.-" evidence="4"/>
<dbReference type="GO" id="GO:0006307">
    <property type="term" value="P:DNA alkylation repair"/>
    <property type="evidence" value="ECO:0007669"/>
    <property type="project" value="TreeGrafter"/>
</dbReference>
<accession>A3D131</accession>
<dbReference type="Proteomes" id="UP000001557">
    <property type="component" value="Chromosome"/>
</dbReference>
<dbReference type="PANTHER" id="PTHR31573">
    <property type="entry name" value="ALPHA-KETOGLUTARATE-DEPENDENT DIOXYGENASE ALKB HOMOLOG 2"/>
    <property type="match status" value="1"/>
</dbReference>
<reference evidence="4 5" key="1">
    <citation type="submission" date="2007-02" db="EMBL/GenBank/DDBJ databases">
        <title>Complete sequence of chromosome of Shewanella baltica OS155.</title>
        <authorList>
            <consortium name="US DOE Joint Genome Institute"/>
            <person name="Copeland A."/>
            <person name="Lucas S."/>
            <person name="Lapidus A."/>
            <person name="Barry K."/>
            <person name="Detter J.C."/>
            <person name="Glavina del Rio T."/>
            <person name="Hammon N."/>
            <person name="Israni S."/>
            <person name="Dalin E."/>
            <person name="Tice H."/>
            <person name="Pitluck S."/>
            <person name="Sims D.R."/>
            <person name="Brettin T."/>
            <person name="Bruce D."/>
            <person name="Han C."/>
            <person name="Tapia R."/>
            <person name="Brainard J."/>
            <person name="Schmutz J."/>
            <person name="Larimer F."/>
            <person name="Land M."/>
            <person name="Hauser L."/>
            <person name="Kyrpides N."/>
            <person name="Mikhailova N."/>
            <person name="Brettar I."/>
            <person name="Klappenbach J."/>
            <person name="Konstantinidis K."/>
            <person name="Rodrigues J."/>
            <person name="Tiedje J."/>
            <person name="Richardson P."/>
        </authorList>
    </citation>
    <scope>NUCLEOTIDE SEQUENCE [LARGE SCALE GENOMIC DNA]</scope>
    <source>
        <strain evidence="5">OS155 / ATCC BAA-1091</strain>
    </source>
</reference>
<dbReference type="InterPro" id="IPR005123">
    <property type="entry name" value="Oxoglu/Fe-dep_dioxygenase_dom"/>
</dbReference>
<feature type="binding site" evidence="1">
    <location>
        <position position="153"/>
    </location>
    <ligand>
        <name>2-oxoglutarate</name>
        <dbReference type="ChEBI" id="CHEBI:16810"/>
    </ligand>
</feature>
<keyword evidence="4" id="KW-0560">Oxidoreductase</keyword>
<dbReference type="HOGENOM" id="CLU_048788_5_1_6"/>
<evidence type="ECO:0000256" key="1">
    <source>
        <dbReference type="PIRSR" id="PIRSR632852-1"/>
    </source>
</evidence>
<feature type="binding site" evidence="1">
    <location>
        <position position="238"/>
    </location>
    <ligand>
        <name>2-oxoglutarate</name>
        <dbReference type="ChEBI" id="CHEBI:16810"/>
    </ligand>
</feature>
<keyword evidence="5" id="KW-1185">Reference proteome</keyword>
<dbReference type="OrthoDB" id="190276at2"/>
<dbReference type="EMBL" id="CP000563">
    <property type="protein sequence ID" value="ABN60444.1"/>
    <property type="molecule type" value="Genomic_DNA"/>
</dbReference>
<dbReference type="Gene3D" id="2.60.120.590">
    <property type="entry name" value="Alpha-ketoglutarate-dependent dioxygenase AlkB-like"/>
    <property type="match status" value="1"/>
</dbReference>
<dbReference type="RefSeq" id="WP_011845992.1">
    <property type="nucleotide sequence ID" value="NC_009052.1"/>
</dbReference>
<dbReference type="AlphaFoldDB" id="A3D131"/>
<dbReference type="GO" id="GO:0008198">
    <property type="term" value="F:ferrous iron binding"/>
    <property type="evidence" value="ECO:0007669"/>
    <property type="project" value="TreeGrafter"/>
</dbReference>
<evidence type="ECO:0000256" key="2">
    <source>
        <dbReference type="SAM" id="MobiDB-lite"/>
    </source>
</evidence>
<feature type="binding site" evidence="1">
    <location>
        <position position="151"/>
    </location>
    <ligand>
        <name>2-oxoglutarate</name>
        <dbReference type="ChEBI" id="CHEBI:16810"/>
    </ligand>
</feature>
<feature type="binding site" evidence="1">
    <location>
        <position position="236"/>
    </location>
    <ligand>
        <name>2-oxoglutarate</name>
        <dbReference type="ChEBI" id="CHEBI:16810"/>
    </ligand>
</feature>
<dbReference type="GO" id="GO:0035516">
    <property type="term" value="F:broad specificity oxidative DNA demethylase activity"/>
    <property type="evidence" value="ECO:0007669"/>
    <property type="project" value="TreeGrafter"/>
</dbReference>
<dbReference type="PROSITE" id="PS51471">
    <property type="entry name" value="FE2OG_OXY"/>
    <property type="match status" value="1"/>
</dbReference>
<dbReference type="STRING" id="325240.Sbal_0919"/>
<evidence type="ECO:0000313" key="4">
    <source>
        <dbReference type="EMBL" id="ABN60444.1"/>
    </source>
</evidence>
<protein>
    <submittedName>
        <fullName evidence="4">DNA-N1-methyladenine dioxygenase</fullName>
        <ecNumber evidence="4">1.14.11.-</ecNumber>
    </submittedName>
</protein>
<dbReference type="PANTHER" id="PTHR31573:SF1">
    <property type="entry name" value="DNA OXIDATIVE DEMETHYLASE ALKBH2"/>
    <property type="match status" value="1"/>
</dbReference>
<dbReference type="InterPro" id="IPR037151">
    <property type="entry name" value="AlkB-like_sf"/>
</dbReference>